<proteinExistence type="predicted"/>
<accession>A0A212JBF3</accession>
<dbReference type="EMBL" id="FLUQ01000001">
    <property type="protein sequence ID" value="SBV96575.1"/>
    <property type="molecule type" value="Genomic_DNA"/>
</dbReference>
<keyword evidence="1" id="KW-0732">Signal</keyword>
<name>A0A212JBF3_9DELT</name>
<organism evidence="2">
    <name type="scientific">uncultured delta proteobacterium</name>
    <dbReference type="NCBI Taxonomy" id="34034"/>
    <lineage>
        <taxon>Bacteria</taxon>
        <taxon>Deltaproteobacteria</taxon>
        <taxon>environmental samples</taxon>
    </lineage>
</organism>
<gene>
    <name evidence="2" type="ORF">KL86DPRO_11068</name>
</gene>
<reference evidence="2" key="1">
    <citation type="submission" date="2016-04" db="EMBL/GenBank/DDBJ databases">
        <authorList>
            <person name="Evans L.H."/>
            <person name="Alamgir A."/>
            <person name="Owens N."/>
            <person name="Weber N.D."/>
            <person name="Virtaneva K."/>
            <person name="Barbian K."/>
            <person name="Babar A."/>
            <person name="Rosenke K."/>
        </authorList>
    </citation>
    <scope>NUCLEOTIDE SEQUENCE</scope>
    <source>
        <strain evidence="2">86</strain>
    </source>
</reference>
<evidence type="ECO:0008006" key="3">
    <source>
        <dbReference type="Google" id="ProtNLM"/>
    </source>
</evidence>
<evidence type="ECO:0000313" key="2">
    <source>
        <dbReference type="EMBL" id="SBV96575.1"/>
    </source>
</evidence>
<feature type="signal peptide" evidence="1">
    <location>
        <begin position="1"/>
        <end position="21"/>
    </location>
</feature>
<protein>
    <recommendedName>
        <fullName evidence="3">Lipoprotein</fullName>
    </recommendedName>
</protein>
<evidence type="ECO:0000256" key="1">
    <source>
        <dbReference type="SAM" id="SignalP"/>
    </source>
</evidence>
<dbReference type="AlphaFoldDB" id="A0A212JBF3"/>
<feature type="chain" id="PRO_5012374635" description="Lipoprotein" evidence="1">
    <location>
        <begin position="22"/>
        <end position="226"/>
    </location>
</feature>
<sequence length="226" mass="23827">MRKTLFPALLLACLVLPGCSAKTDVSYQQPQRYPFENTMVYDAGLEKVWSAAVASVQGSFFVLDQLQKDARTMTLSFMTENPADYVDCGVLTYTTAGGMGGGETVTVAGAAPVAKYMYGDGDSPPREVVRTATLAGKVTVVFSAEGKGKTRAVVTVRYTVAIANTGDMPVTYGYSEGVMPFKTSSAVIFSGGQTGRMHGGGLTQCVSRSVVEKNILEGIQTALGAQ</sequence>